<dbReference type="AlphaFoldDB" id="A0A7W3J363"/>
<dbReference type="InterPro" id="IPR000209">
    <property type="entry name" value="Peptidase_S8/S53_dom"/>
</dbReference>
<dbReference type="RefSeq" id="WP_182541078.1">
    <property type="nucleotide sequence ID" value="NZ_JACGXA010000001.1"/>
</dbReference>
<dbReference type="GO" id="GO:0006508">
    <property type="term" value="P:proteolysis"/>
    <property type="evidence" value="ECO:0007669"/>
    <property type="project" value="UniProtKB-KW"/>
</dbReference>
<comment type="similarity">
    <text evidence="1 5">Belongs to the peptidase S8 family.</text>
</comment>
<dbReference type="PRINTS" id="PR00723">
    <property type="entry name" value="SUBTILISIN"/>
</dbReference>
<evidence type="ECO:0000313" key="10">
    <source>
        <dbReference type="EMBL" id="MBA8805325.1"/>
    </source>
</evidence>
<evidence type="ECO:0000256" key="3">
    <source>
        <dbReference type="ARBA" id="ARBA00022801"/>
    </source>
</evidence>
<evidence type="ECO:0000256" key="6">
    <source>
        <dbReference type="SAM" id="MobiDB-lite"/>
    </source>
</evidence>
<dbReference type="Pfam" id="PF00082">
    <property type="entry name" value="Peptidase_S8"/>
    <property type="match status" value="1"/>
</dbReference>
<keyword evidence="8" id="KW-0732">Signal</keyword>
<evidence type="ECO:0000256" key="4">
    <source>
        <dbReference type="ARBA" id="ARBA00022825"/>
    </source>
</evidence>
<dbReference type="PROSITE" id="PS00137">
    <property type="entry name" value="SUBTILASE_HIS"/>
    <property type="match status" value="1"/>
</dbReference>
<dbReference type="PANTHER" id="PTHR43806:SF11">
    <property type="entry name" value="CEREVISIN-RELATED"/>
    <property type="match status" value="1"/>
</dbReference>
<dbReference type="SUPFAM" id="SSF52743">
    <property type="entry name" value="Subtilisin-like"/>
    <property type="match status" value="1"/>
</dbReference>
<keyword evidence="7" id="KW-1133">Transmembrane helix</keyword>
<evidence type="ECO:0000259" key="9">
    <source>
        <dbReference type="Pfam" id="PF00082"/>
    </source>
</evidence>
<feature type="signal peptide" evidence="8">
    <location>
        <begin position="1"/>
        <end position="28"/>
    </location>
</feature>
<dbReference type="GO" id="GO:0004252">
    <property type="term" value="F:serine-type endopeptidase activity"/>
    <property type="evidence" value="ECO:0007669"/>
    <property type="project" value="UniProtKB-UniRule"/>
</dbReference>
<organism evidence="10 11">
    <name type="scientific">Nocardioides ginsengisegetis</name>
    <dbReference type="NCBI Taxonomy" id="661491"/>
    <lineage>
        <taxon>Bacteria</taxon>
        <taxon>Bacillati</taxon>
        <taxon>Actinomycetota</taxon>
        <taxon>Actinomycetes</taxon>
        <taxon>Propionibacteriales</taxon>
        <taxon>Nocardioidaceae</taxon>
        <taxon>Nocardioides</taxon>
    </lineage>
</organism>
<keyword evidence="3 5" id="KW-0378">Hydrolase</keyword>
<evidence type="ECO:0000256" key="5">
    <source>
        <dbReference type="PROSITE-ProRule" id="PRU01240"/>
    </source>
</evidence>
<evidence type="ECO:0000256" key="1">
    <source>
        <dbReference type="ARBA" id="ARBA00011073"/>
    </source>
</evidence>
<dbReference type="EC" id="3.4.21.-" evidence="10"/>
<feature type="transmembrane region" description="Helical" evidence="7">
    <location>
        <begin position="400"/>
        <end position="421"/>
    </location>
</feature>
<dbReference type="PANTHER" id="PTHR43806">
    <property type="entry name" value="PEPTIDASE S8"/>
    <property type="match status" value="1"/>
</dbReference>
<feature type="region of interest" description="Disordered" evidence="6">
    <location>
        <begin position="360"/>
        <end position="390"/>
    </location>
</feature>
<evidence type="ECO:0000313" key="11">
    <source>
        <dbReference type="Proteomes" id="UP000580910"/>
    </source>
</evidence>
<proteinExistence type="inferred from homology"/>
<protein>
    <submittedName>
        <fullName evidence="10">Membrane-anchored mycosin MYCP</fullName>
        <ecNumber evidence="10">3.4.21.-</ecNumber>
    </submittedName>
</protein>
<name>A0A7W3J363_9ACTN</name>
<keyword evidence="7" id="KW-0812">Transmembrane</keyword>
<keyword evidence="11" id="KW-1185">Reference proteome</keyword>
<dbReference type="Gene3D" id="3.40.50.200">
    <property type="entry name" value="Peptidase S8/S53 domain"/>
    <property type="match status" value="1"/>
</dbReference>
<comment type="caution">
    <text evidence="10">The sequence shown here is derived from an EMBL/GenBank/DDBJ whole genome shotgun (WGS) entry which is preliminary data.</text>
</comment>
<feature type="active site" description="Charge relay system" evidence="5">
    <location>
        <position position="303"/>
    </location>
</feature>
<keyword evidence="4 5" id="KW-0720">Serine protease</keyword>
<evidence type="ECO:0000256" key="2">
    <source>
        <dbReference type="ARBA" id="ARBA00022670"/>
    </source>
</evidence>
<sequence length="426" mass="44123">MPVAPRIAAVAAAALAAVSVGAGSPAHAAPEAYSCMGLSDNTARVTDSSTSVPYELLGIDRAQQLLKAQGRSPGGGLSVAVVDSGISDSSGLVTVAGRSPWPHRDVTDPHGTAVAGLIAARARGDKPTGIAPGARLVDVRVYDGSDTGGADDIDTDDVVAGLDWVAQHASDYAIRVVNISLALTPTTDLERAVHHLVHDLDIAVVAASGNRPQDETDLLWSRFNSEDGTDTGPGEDAADAVYPAAYDDVIAVNATQGGPVDRSQPLSAAVLPNSQTDLAAPTFYGVSIGVNGSTCRIDQVATSWAAAEVSGVVALLRTAYPRDTVAQIRARLENTATGTPLDRTKFEGNGVVQPVEALTRPLHPRKDGTLPRATGEEQSNVRATAPRPQADVLASTRHHAVWWGLLGGGALLVALMLRPVLARRRD</sequence>
<accession>A0A7W3J363</accession>
<dbReference type="EMBL" id="JACGXA010000001">
    <property type="protein sequence ID" value="MBA8805325.1"/>
    <property type="molecule type" value="Genomic_DNA"/>
</dbReference>
<dbReference type="PROSITE" id="PS51892">
    <property type="entry name" value="SUBTILASE"/>
    <property type="match status" value="1"/>
</dbReference>
<feature type="chain" id="PRO_5031545423" evidence="8">
    <location>
        <begin position="29"/>
        <end position="426"/>
    </location>
</feature>
<dbReference type="Proteomes" id="UP000580910">
    <property type="component" value="Unassembled WGS sequence"/>
</dbReference>
<dbReference type="InterPro" id="IPR015500">
    <property type="entry name" value="Peptidase_S8_subtilisin-rel"/>
</dbReference>
<dbReference type="InterPro" id="IPR022398">
    <property type="entry name" value="Peptidase_S8_His-AS"/>
</dbReference>
<feature type="active site" description="Charge relay system" evidence="5">
    <location>
        <position position="83"/>
    </location>
</feature>
<evidence type="ECO:0000256" key="8">
    <source>
        <dbReference type="SAM" id="SignalP"/>
    </source>
</evidence>
<feature type="domain" description="Peptidase S8/S53" evidence="9">
    <location>
        <begin position="74"/>
        <end position="339"/>
    </location>
</feature>
<keyword evidence="7" id="KW-0472">Membrane</keyword>
<keyword evidence="2 5" id="KW-0645">Protease</keyword>
<evidence type="ECO:0000256" key="7">
    <source>
        <dbReference type="SAM" id="Phobius"/>
    </source>
</evidence>
<dbReference type="InterPro" id="IPR036852">
    <property type="entry name" value="Peptidase_S8/S53_dom_sf"/>
</dbReference>
<feature type="active site" description="Charge relay system" evidence="5">
    <location>
        <position position="110"/>
    </location>
</feature>
<gene>
    <name evidence="10" type="ORF">FB382_003616</name>
</gene>
<reference evidence="10 11" key="1">
    <citation type="submission" date="2020-07" db="EMBL/GenBank/DDBJ databases">
        <title>Sequencing the genomes of 1000 actinobacteria strains.</title>
        <authorList>
            <person name="Klenk H.-P."/>
        </authorList>
    </citation>
    <scope>NUCLEOTIDE SEQUENCE [LARGE SCALE GENOMIC DNA]</scope>
    <source>
        <strain evidence="10 11">DSM 21349</strain>
    </source>
</reference>
<dbReference type="InterPro" id="IPR050131">
    <property type="entry name" value="Peptidase_S8_subtilisin-like"/>
</dbReference>